<accession>A0A3N4M6Y8</accession>
<dbReference type="InterPro" id="IPR051299">
    <property type="entry name" value="AB_hydrolase_lip/est"/>
</dbReference>
<evidence type="ECO:0000256" key="1">
    <source>
        <dbReference type="ARBA" id="ARBA00022729"/>
    </source>
</evidence>
<evidence type="ECO:0000256" key="2">
    <source>
        <dbReference type="ARBA" id="ARBA00022801"/>
    </source>
</evidence>
<dbReference type="PANTHER" id="PTHR46640:SF1">
    <property type="entry name" value="FUNGAL LIPASE-LIKE DOMAIN-CONTAINING PROTEIN-RELATED"/>
    <property type="match status" value="1"/>
</dbReference>
<dbReference type="InParanoid" id="A0A3N4M6Y8"/>
<name>A0A3N4M6Y8_9PEZI</name>
<evidence type="ECO:0000313" key="6">
    <source>
        <dbReference type="Proteomes" id="UP000267821"/>
    </source>
</evidence>
<protein>
    <submittedName>
        <fullName evidence="5">Alpha/beta-hydrolase</fullName>
    </submittedName>
</protein>
<dbReference type="Proteomes" id="UP000267821">
    <property type="component" value="Unassembled WGS sequence"/>
</dbReference>
<dbReference type="GO" id="GO:0006629">
    <property type="term" value="P:lipid metabolic process"/>
    <property type="evidence" value="ECO:0007669"/>
    <property type="project" value="InterPro"/>
</dbReference>
<sequence length="370" mass="41696">MQHFFHRLFLFIFSPILVFVFGDDHQQPLNSHLDLNTHHISHTKDVFDINSKLPSVYHTSTRQNISKELYDELEELARVVDVSYCVGYSGIRAPFNCLGRCSEFPSFQLVETWNTGPYLSDSCGYIALSHPPAPKRIIIAFRGTYSLANAIADLSLSKQSYLPYPSDGHSSPTPEDQKCENCTVHSGFLESWTQAERLIGETVSNLVKVWKAERGYELVLVGHSLGGAVAALAALEFNAKGYGPVVTTFGEPRVGNEALARFIDGRFTPETYRRLTHVNDPVPLLPLNEWGFAPHQTEFYIDQKELPPKQERILRCEGPEDKECIAGGGVNPLQLFWSHRDYFVRLGVCLKDPRRLLLEGDKEDGISNRV</sequence>
<dbReference type="InterPro" id="IPR029058">
    <property type="entry name" value="AB_hydrolase_fold"/>
</dbReference>
<dbReference type="OrthoDB" id="438440at2759"/>
<gene>
    <name evidence="5" type="ORF">L211DRAFT_59427</name>
</gene>
<evidence type="ECO:0000259" key="4">
    <source>
        <dbReference type="Pfam" id="PF01764"/>
    </source>
</evidence>
<dbReference type="EMBL" id="ML121536">
    <property type="protein sequence ID" value="RPB25835.1"/>
    <property type="molecule type" value="Genomic_DNA"/>
</dbReference>
<evidence type="ECO:0000256" key="3">
    <source>
        <dbReference type="SAM" id="SignalP"/>
    </source>
</evidence>
<keyword evidence="2 5" id="KW-0378">Hydrolase</keyword>
<dbReference type="CDD" id="cd00519">
    <property type="entry name" value="Lipase_3"/>
    <property type="match status" value="1"/>
</dbReference>
<evidence type="ECO:0000313" key="5">
    <source>
        <dbReference type="EMBL" id="RPB25835.1"/>
    </source>
</evidence>
<dbReference type="GO" id="GO:0016787">
    <property type="term" value="F:hydrolase activity"/>
    <property type="evidence" value="ECO:0007669"/>
    <property type="project" value="UniProtKB-KW"/>
</dbReference>
<keyword evidence="1 3" id="KW-0732">Signal</keyword>
<proteinExistence type="predicted"/>
<dbReference type="PANTHER" id="PTHR46640">
    <property type="entry name" value="TRIACYLGLYCEROL LIPASE, PUTATIVE (AFU_ORTHOLOGUE AFUA_6G06510)-RELATED"/>
    <property type="match status" value="1"/>
</dbReference>
<dbReference type="Pfam" id="PF01764">
    <property type="entry name" value="Lipase_3"/>
    <property type="match status" value="1"/>
</dbReference>
<feature type="domain" description="Fungal lipase-type" evidence="4">
    <location>
        <begin position="138"/>
        <end position="288"/>
    </location>
</feature>
<reference evidence="5 6" key="1">
    <citation type="journal article" date="2018" name="Nat. Ecol. Evol.">
        <title>Pezizomycetes genomes reveal the molecular basis of ectomycorrhizal truffle lifestyle.</title>
        <authorList>
            <person name="Murat C."/>
            <person name="Payen T."/>
            <person name="Noel B."/>
            <person name="Kuo A."/>
            <person name="Morin E."/>
            <person name="Chen J."/>
            <person name="Kohler A."/>
            <person name="Krizsan K."/>
            <person name="Balestrini R."/>
            <person name="Da Silva C."/>
            <person name="Montanini B."/>
            <person name="Hainaut M."/>
            <person name="Levati E."/>
            <person name="Barry K.W."/>
            <person name="Belfiori B."/>
            <person name="Cichocki N."/>
            <person name="Clum A."/>
            <person name="Dockter R.B."/>
            <person name="Fauchery L."/>
            <person name="Guy J."/>
            <person name="Iotti M."/>
            <person name="Le Tacon F."/>
            <person name="Lindquist E.A."/>
            <person name="Lipzen A."/>
            <person name="Malagnac F."/>
            <person name="Mello A."/>
            <person name="Molinier V."/>
            <person name="Miyauchi S."/>
            <person name="Poulain J."/>
            <person name="Riccioni C."/>
            <person name="Rubini A."/>
            <person name="Sitrit Y."/>
            <person name="Splivallo R."/>
            <person name="Traeger S."/>
            <person name="Wang M."/>
            <person name="Zifcakova L."/>
            <person name="Wipf D."/>
            <person name="Zambonelli A."/>
            <person name="Paolocci F."/>
            <person name="Nowrousian M."/>
            <person name="Ottonello S."/>
            <person name="Baldrian P."/>
            <person name="Spatafora J.W."/>
            <person name="Henrissat B."/>
            <person name="Nagy L.G."/>
            <person name="Aury J.M."/>
            <person name="Wincker P."/>
            <person name="Grigoriev I.V."/>
            <person name="Bonfante P."/>
            <person name="Martin F.M."/>
        </authorList>
    </citation>
    <scope>NUCLEOTIDE SEQUENCE [LARGE SCALE GENOMIC DNA]</scope>
    <source>
        <strain evidence="5 6">ATCC MYA-4762</strain>
    </source>
</reference>
<dbReference type="STRING" id="1051890.A0A3N4M6Y8"/>
<dbReference type="SUPFAM" id="SSF53474">
    <property type="entry name" value="alpha/beta-Hydrolases"/>
    <property type="match status" value="1"/>
</dbReference>
<feature type="signal peptide" evidence="3">
    <location>
        <begin position="1"/>
        <end position="22"/>
    </location>
</feature>
<feature type="chain" id="PRO_5017966916" evidence="3">
    <location>
        <begin position="23"/>
        <end position="370"/>
    </location>
</feature>
<dbReference type="InterPro" id="IPR002921">
    <property type="entry name" value="Fungal_lipase-type"/>
</dbReference>
<dbReference type="Gene3D" id="3.40.50.1820">
    <property type="entry name" value="alpha/beta hydrolase"/>
    <property type="match status" value="1"/>
</dbReference>
<dbReference type="AlphaFoldDB" id="A0A3N4M6Y8"/>
<organism evidence="5 6">
    <name type="scientific">Terfezia boudieri ATCC MYA-4762</name>
    <dbReference type="NCBI Taxonomy" id="1051890"/>
    <lineage>
        <taxon>Eukaryota</taxon>
        <taxon>Fungi</taxon>
        <taxon>Dikarya</taxon>
        <taxon>Ascomycota</taxon>
        <taxon>Pezizomycotina</taxon>
        <taxon>Pezizomycetes</taxon>
        <taxon>Pezizales</taxon>
        <taxon>Pezizaceae</taxon>
        <taxon>Terfezia</taxon>
    </lineage>
</organism>
<keyword evidence="6" id="KW-1185">Reference proteome</keyword>